<reference evidence="1" key="1">
    <citation type="submission" date="2021-02" db="EMBL/GenBank/DDBJ databases">
        <authorList>
            <person name="Nowell W R."/>
        </authorList>
    </citation>
    <scope>NUCLEOTIDE SEQUENCE</scope>
</reference>
<dbReference type="AlphaFoldDB" id="A0A815YR66"/>
<evidence type="ECO:0000313" key="2">
    <source>
        <dbReference type="EMBL" id="CAF4437597.1"/>
    </source>
</evidence>
<dbReference type="SUPFAM" id="SSF51658">
    <property type="entry name" value="Xylose isomerase-like"/>
    <property type="match status" value="1"/>
</dbReference>
<comment type="caution">
    <text evidence="1">The sequence shown here is derived from an EMBL/GenBank/DDBJ whole genome shotgun (WGS) entry which is preliminary data.</text>
</comment>
<protein>
    <recommendedName>
        <fullName evidence="4">Xylose isomerase-like TIM barrel domain-containing protein</fullName>
    </recommendedName>
</protein>
<proteinExistence type="predicted"/>
<dbReference type="EMBL" id="CAJNOQ010030250">
    <property type="protein sequence ID" value="CAF1573576.1"/>
    <property type="molecule type" value="Genomic_DNA"/>
</dbReference>
<accession>A0A815YR66</accession>
<evidence type="ECO:0008006" key="4">
    <source>
        <dbReference type="Google" id="ProtNLM"/>
    </source>
</evidence>
<dbReference type="Proteomes" id="UP000681722">
    <property type="component" value="Unassembled WGS sequence"/>
</dbReference>
<dbReference type="Gene3D" id="3.20.20.150">
    <property type="entry name" value="Divalent-metal-dependent TIM barrel enzymes"/>
    <property type="match status" value="1"/>
</dbReference>
<keyword evidence="3" id="KW-1185">Reference proteome</keyword>
<evidence type="ECO:0000313" key="1">
    <source>
        <dbReference type="EMBL" id="CAF1573576.1"/>
    </source>
</evidence>
<evidence type="ECO:0000313" key="3">
    <source>
        <dbReference type="Proteomes" id="UP000663829"/>
    </source>
</evidence>
<dbReference type="InterPro" id="IPR036237">
    <property type="entry name" value="Xyl_isomerase-like_sf"/>
</dbReference>
<sequence length="306" mass="36329">MSSYAVPELKIYRNTWGTELYSCDYKQVLPELHRLNYNGIEVSLGALKSLTENSKNHGDFLSTLKDNQLDVIGIVYTNWEDFKPNTYREMSVTQHLDNLKKEMIEITEKCKPLCVHINIMSGADNWNLQQQEEFFGEALKLQSNFRVTSSHETHRGRSLFNPSLTEHLLKKFPDLRITADYSHWIVVCERLLDPAYMKLFASHVDHIHARVGYDQHAQISGDINDSHWREERDMFQQYWQQIWEEHFKQKRQFTSLDPEYGPVPYTQTDPNRNYEPITDAWIMANSELKRQRMNYEKWSKSKEKNE</sequence>
<name>A0A815YR66_9BILA</name>
<dbReference type="EMBL" id="CAJOBC010096103">
    <property type="protein sequence ID" value="CAF4437597.1"/>
    <property type="molecule type" value="Genomic_DNA"/>
</dbReference>
<organism evidence="1 3">
    <name type="scientific">Didymodactylos carnosus</name>
    <dbReference type="NCBI Taxonomy" id="1234261"/>
    <lineage>
        <taxon>Eukaryota</taxon>
        <taxon>Metazoa</taxon>
        <taxon>Spiralia</taxon>
        <taxon>Gnathifera</taxon>
        <taxon>Rotifera</taxon>
        <taxon>Eurotatoria</taxon>
        <taxon>Bdelloidea</taxon>
        <taxon>Philodinida</taxon>
        <taxon>Philodinidae</taxon>
        <taxon>Didymodactylos</taxon>
    </lineage>
</organism>
<dbReference type="Proteomes" id="UP000663829">
    <property type="component" value="Unassembled WGS sequence"/>
</dbReference>
<gene>
    <name evidence="1" type="ORF">GPM918_LOCUS40563</name>
    <name evidence="2" type="ORF">SRO942_LOCUS41517</name>
</gene>
<dbReference type="OrthoDB" id="9971575at2759"/>